<dbReference type="AlphaFoldDB" id="X0SBW5"/>
<protein>
    <recommendedName>
        <fullName evidence="2">Pectate lyase superfamily protein domain-containing protein</fullName>
    </recommendedName>
</protein>
<gene>
    <name evidence="1" type="ORF">S01H1_03562</name>
</gene>
<feature type="non-terminal residue" evidence="1">
    <location>
        <position position="139"/>
    </location>
</feature>
<dbReference type="Gene3D" id="2.160.20.10">
    <property type="entry name" value="Single-stranded right-handed beta-helix, Pectin lyase-like"/>
    <property type="match status" value="1"/>
</dbReference>
<reference evidence="1" key="1">
    <citation type="journal article" date="2014" name="Front. Microbiol.">
        <title>High frequency of phylogenetically diverse reductive dehalogenase-homologous genes in deep subseafloor sedimentary metagenomes.</title>
        <authorList>
            <person name="Kawai M."/>
            <person name="Futagami T."/>
            <person name="Toyoda A."/>
            <person name="Takaki Y."/>
            <person name="Nishi S."/>
            <person name="Hori S."/>
            <person name="Arai W."/>
            <person name="Tsubouchi T."/>
            <person name="Morono Y."/>
            <person name="Uchiyama I."/>
            <person name="Ito T."/>
            <person name="Fujiyama A."/>
            <person name="Inagaki F."/>
            <person name="Takami H."/>
        </authorList>
    </citation>
    <scope>NUCLEOTIDE SEQUENCE</scope>
    <source>
        <strain evidence="1">Expedition CK06-06</strain>
    </source>
</reference>
<dbReference type="InterPro" id="IPR011050">
    <property type="entry name" value="Pectin_lyase_fold/virulence"/>
</dbReference>
<proteinExistence type="predicted"/>
<dbReference type="SUPFAM" id="SSF51126">
    <property type="entry name" value="Pectin lyase-like"/>
    <property type="match status" value="1"/>
</dbReference>
<comment type="caution">
    <text evidence="1">The sequence shown here is derived from an EMBL/GenBank/DDBJ whole genome shotgun (WGS) entry which is preliminary data.</text>
</comment>
<name>X0SBW5_9ZZZZ</name>
<evidence type="ECO:0008006" key="2">
    <source>
        <dbReference type="Google" id="ProtNLM"/>
    </source>
</evidence>
<sequence length="139" mass="14746">MKKLSLGLICLLLAVPCGARTITVDDDGPADFNNIQAAINDANDGDTVIVADGIYTGTGNRDIDFLGKAITVKSKNGAANCIIDCHADSNDPHQAFIFQSGEKPDSVLAGFTVTGSFSEEVITCYKNCSPRIVNCLFRD</sequence>
<evidence type="ECO:0000313" key="1">
    <source>
        <dbReference type="EMBL" id="GAF78494.1"/>
    </source>
</evidence>
<organism evidence="1">
    <name type="scientific">marine sediment metagenome</name>
    <dbReference type="NCBI Taxonomy" id="412755"/>
    <lineage>
        <taxon>unclassified sequences</taxon>
        <taxon>metagenomes</taxon>
        <taxon>ecological metagenomes</taxon>
    </lineage>
</organism>
<dbReference type="InterPro" id="IPR012334">
    <property type="entry name" value="Pectin_lyas_fold"/>
</dbReference>
<dbReference type="EMBL" id="BARS01001933">
    <property type="protein sequence ID" value="GAF78494.1"/>
    <property type="molecule type" value="Genomic_DNA"/>
</dbReference>
<accession>X0SBW5</accession>